<dbReference type="GeneID" id="56566155"/>
<dbReference type="EMBL" id="CP017258">
    <property type="protein sequence ID" value="AQW87356.1"/>
    <property type="molecule type" value="Genomic_DNA"/>
</dbReference>
<dbReference type="Proteomes" id="UP000190868">
    <property type="component" value="Chromosome"/>
</dbReference>
<dbReference type="EC" id="2.7.1.35" evidence="1"/>
<name>A0A1S6U6I0_9BACT</name>
<dbReference type="GO" id="GO:0005829">
    <property type="term" value="C:cytosol"/>
    <property type="evidence" value="ECO:0007669"/>
    <property type="project" value="TreeGrafter"/>
</dbReference>
<dbReference type="NCBIfam" id="NF005491">
    <property type="entry name" value="PRK07105.1"/>
    <property type="match status" value="1"/>
</dbReference>
<evidence type="ECO:0000313" key="6">
    <source>
        <dbReference type="EMBL" id="AQW87356.1"/>
    </source>
</evidence>
<dbReference type="SUPFAM" id="SSF53613">
    <property type="entry name" value="Ribokinase-like"/>
    <property type="match status" value="1"/>
</dbReference>
<evidence type="ECO:0000256" key="4">
    <source>
        <dbReference type="ARBA" id="ARBA00022777"/>
    </source>
</evidence>
<dbReference type="GO" id="GO:0005524">
    <property type="term" value="F:ATP binding"/>
    <property type="evidence" value="ECO:0007669"/>
    <property type="project" value="UniProtKB-KW"/>
</dbReference>
<dbReference type="Pfam" id="PF08543">
    <property type="entry name" value="Phos_pyr_kin"/>
    <property type="match status" value="1"/>
</dbReference>
<reference evidence="7" key="1">
    <citation type="submission" date="2016-09" db="EMBL/GenBank/DDBJ databases">
        <title>Comparative genomics of the Campylobacter concisus group.</title>
        <authorList>
            <person name="Miller W.G."/>
            <person name="Yee E."/>
            <person name="Chapman M.H."/>
            <person name="Huynh S."/>
            <person name="Bono J.L."/>
            <person name="On S.L.W."/>
            <person name="StLeger J."/>
            <person name="Foster G."/>
            <person name="Parker C.T."/>
        </authorList>
    </citation>
    <scope>NUCLEOTIDE SEQUENCE [LARGE SCALE GENOMIC DNA]</scope>
    <source>
        <strain evidence="7">RM18021</strain>
    </source>
</reference>
<protein>
    <recommendedName>
        <fullName evidence="1">pyridoxal kinase</fullName>
        <ecNumber evidence="1">2.7.1.35</ecNumber>
    </recommendedName>
</protein>
<proteinExistence type="predicted"/>
<dbReference type="KEGG" id="cpin:CPIN18020_0517"/>
<dbReference type="Gene3D" id="3.40.1190.20">
    <property type="match status" value="1"/>
</dbReference>
<organism evidence="6 7">
    <name type="scientific">Campylobacter pinnipediorum subsp. caledonicus</name>
    <dbReference type="NCBI Taxonomy" id="1874362"/>
    <lineage>
        <taxon>Bacteria</taxon>
        <taxon>Pseudomonadati</taxon>
        <taxon>Campylobacterota</taxon>
        <taxon>Epsilonproteobacteria</taxon>
        <taxon>Campylobacterales</taxon>
        <taxon>Campylobacteraceae</taxon>
        <taxon>Campylobacter</taxon>
    </lineage>
</organism>
<keyword evidence="4 6" id="KW-0418">Kinase</keyword>
<evidence type="ECO:0000256" key="3">
    <source>
        <dbReference type="ARBA" id="ARBA00022741"/>
    </source>
</evidence>
<sequence length="276" mass="30964">MKRILTIQDISCVGKCSLGVALPIISSIGIEACILPTALLSTHTGFDNFTFLDLTDEMDKIVDVWEKENISFDGIYTGFLGNIKQLTKIEGIINKFKNNDELILIDPCMADNGKFYSCFDESFAKAMKNFCKNADIITPNITEACFLTNTQYPKNGYDDKFIDELMDKLKELKTKFIVLKGVSYDEKSCGVLSYDKKENETKSYFHELIDARFSGTGDIFASIVFSKIILGDSLYSATKIAADFVVDSINSTLKDKTPNHYGVDFEENLPNLIKKL</sequence>
<evidence type="ECO:0000313" key="7">
    <source>
        <dbReference type="Proteomes" id="UP000190868"/>
    </source>
</evidence>
<dbReference type="PANTHER" id="PTHR10534:SF2">
    <property type="entry name" value="PYRIDOXAL KINASE"/>
    <property type="match status" value="1"/>
</dbReference>
<dbReference type="InterPro" id="IPR004625">
    <property type="entry name" value="PyrdxlKinase"/>
</dbReference>
<dbReference type="GO" id="GO:0008478">
    <property type="term" value="F:pyridoxal kinase activity"/>
    <property type="evidence" value="ECO:0007669"/>
    <property type="project" value="UniProtKB-EC"/>
</dbReference>
<dbReference type="RefSeq" id="WP_078423031.1">
    <property type="nucleotide sequence ID" value="NZ_CP017018.1"/>
</dbReference>
<keyword evidence="2 6" id="KW-0808">Transferase</keyword>
<evidence type="ECO:0000256" key="2">
    <source>
        <dbReference type="ARBA" id="ARBA00022679"/>
    </source>
</evidence>
<keyword evidence="3" id="KW-0547">Nucleotide-binding</keyword>
<gene>
    <name evidence="6" type="primary">pdxK</name>
    <name evidence="6" type="ORF">CPIN18021_0522</name>
</gene>
<keyword evidence="7" id="KW-1185">Reference proteome</keyword>
<keyword evidence="5" id="KW-0067">ATP-binding</keyword>
<dbReference type="GO" id="GO:0009443">
    <property type="term" value="P:pyridoxal 5'-phosphate salvage"/>
    <property type="evidence" value="ECO:0007669"/>
    <property type="project" value="InterPro"/>
</dbReference>
<dbReference type="InterPro" id="IPR029056">
    <property type="entry name" value="Ribokinase-like"/>
</dbReference>
<evidence type="ECO:0000256" key="5">
    <source>
        <dbReference type="ARBA" id="ARBA00022840"/>
    </source>
</evidence>
<dbReference type="AlphaFoldDB" id="A0A1S6U6I0"/>
<evidence type="ECO:0000256" key="1">
    <source>
        <dbReference type="ARBA" id="ARBA00012104"/>
    </source>
</evidence>
<accession>A0A1S6U6I0</accession>
<dbReference type="PANTHER" id="PTHR10534">
    <property type="entry name" value="PYRIDOXAL KINASE"/>
    <property type="match status" value="1"/>
</dbReference>
<dbReference type="CDD" id="cd01173">
    <property type="entry name" value="pyridoxal_pyridoxamine_kinase"/>
    <property type="match status" value="1"/>
</dbReference>
<dbReference type="InterPro" id="IPR013749">
    <property type="entry name" value="PM/HMP-P_kinase-1"/>
</dbReference>